<comment type="subcellular location">
    <subcellularLocation>
        <location evidence="1">Membrane</location>
        <topology evidence="1">Multi-pass membrane protein</topology>
    </subcellularLocation>
</comment>
<keyword evidence="5 8" id="KW-1133">Transmembrane helix</keyword>
<feature type="transmembrane region" description="Helical" evidence="8">
    <location>
        <begin position="114"/>
        <end position="138"/>
    </location>
</feature>
<organism evidence="10 11">
    <name type="scientific">Devosia insulae DS-56</name>
    <dbReference type="NCBI Taxonomy" id="1116389"/>
    <lineage>
        <taxon>Bacteria</taxon>
        <taxon>Pseudomonadati</taxon>
        <taxon>Pseudomonadota</taxon>
        <taxon>Alphaproteobacteria</taxon>
        <taxon>Hyphomicrobiales</taxon>
        <taxon>Devosiaceae</taxon>
        <taxon>Devosia</taxon>
    </lineage>
</organism>
<keyword evidence="11" id="KW-1185">Reference proteome</keyword>
<feature type="transmembrane region" description="Helical" evidence="8">
    <location>
        <begin position="281"/>
        <end position="305"/>
    </location>
</feature>
<protein>
    <recommendedName>
        <fullName evidence="9">Bacterial sugar transferase domain-containing protein</fullName>
    </recommendedName>
</protein>
<dbReference type="InterPro" id="IPR017475">
    <property type="entry name" value="EPS_sugar_tfrase"/>
</dbReference>
<keyword evidence="3" id="KW-0808">Transferase</keyword>
<feature type="transmembrane region" description="Helical" evidence="8">
    <location>
        <begin position="88"/>
        <end position="108"/>
    </location>
</feature>
<dbReference type="PANTHER" id="PTHR30576:SF21">
    <property type="entry name" value="UDP-GLUCOSE:UNDECAPRENYL-PHOSPHATE GLUCOSE-1-PHOSPHATE TRANSFERASE"/>
    <property type="match status" value="1"/>
</dbReference>
<gene>
    <name evidence="10" type="ORF">VW23_021295</name>
</gene>
<evidence type="ECO:0000256" key="7">
    <source>
        <dbReference type="ARBA" id="ARBA00023169"/>
    </source>
</evidence>
<dbReference type="Pfam" id="PF02397">
    <property type="entry name" value="Bac_transf"/>
    <property type="match status" value="1"/>
</dbReference>
<evidence type="ECO:0000313" key="11">
    <source>
        <dbReference type="Proteomes" id="UP000095463"/>
    </source>
</evidence>
<feature type="domain" description="Bacterial sugar transferase" evidence="9">
    <location>
        <begin position="279"/>
        <end position="460"/>
    </location>
</feature>
<evidence type="ECO:0000256" key="3">
    <source>
        <dbReference type="ARBA" id="ARBA00022679"/>
    </source>
</evidence>
<dbReference type="Proteomes" id="UP000095463">
    <property type="component" value="Unassembled WGS sequence"/>
</dbReference>
<dbReference type="GO" id="GO:0089702">
    <property type="term" value="F:undecaprenyl-phosphate glucose phosphotransferase activity"/>
    <property type="evidence" value="ECO:0007669"/>
    <property type="project" value="TreeGrafter"/>
</dbReference>
<keyword evidence="4 8" id="KW-0812">Transmembrane</keyword>
<comment type="similarity">
    <text evidence="2">Belongs to the bacterial sugar transferase family.</text>
</comment>
<dbReference type="InterPro" id="IPR003362">
    <property type="entry name" value="Bact_transf"/>
</dbReference>
<evidence type="ECO:0000313" key="10">
    <source>
        <dbReference type="EMBL" id="OEO30443.1"/>
    </source>
</evidence>
<dbReference type="GO" id="GO:0009242">
    <property type="term" value="P:colanic acid biosynthetic process"/>
    <property type="evidence" value="ECO:0007669"/>
    <property type="project" value="TreeGrafter"/>
</dbReference>
<evidence type="ECO:0000259" key="9">
    <source>
        <dbReference type="Pfam" id="PF02397"/>
    </source>
</evidence>
<accession>A0A1E5XPC2</accession>
<evidence type="ECO:0000256" key="1">
    <source>
        <dbReference type="ARBA" id="ARBA00004141"/>
    </source>
</evidence>
<evidence type="ECO:0000256" key="6">
    <source>
        <dbReference type="ARBA" id="ARBA00023136"/>
    </source>
</evidence>
<dbReference type="PANTHER" id="PTHR30576">
    <property type="entry name" value="COLANIC BIOSYNTHESIS UDP-GLUCOSE LIPID CARRIER TRANSFERASE"/>
    <property type="match status" value="1"/>
</dbReference>
<dbReference type="GO" id="GO:0000271">
    <property type="term" value="P:polysaccharide biosynthetic process"/>
    <property type="evidence" value="ECO:0007669"/>
    <property type="project" value="UniProtKB-KW"/>
</dbReference>
<evidence type="ECO:0000256" key="5">
    <source>
        <dbReference type="ARBA" id="ARBA00022989"/>
    </source>
</evidence>
<dbReference type="AlphaFoldDB" id="A0A1E5XPC2"/>
<proteinExistence type="inferred from homology"/>
<name>A0A1E5XPC2_9HYPH</name>
<dbReference type="EMBL" id="LAJE02000206">
    <property type="protein sequence ID" value="OEO30443.1"/>
    <property type="molecule type" value="Genomic_DNA"/>
</dbReference>
<keyword evidence="7" id="KW-0270">Exopolysaccharide synthesis</keyword>
<dbReference type="NCBIfam" id="TIGR03025">
    <property type="entry name" value="EPS_sugtrans"/>
    <property type="match status" value="1"/>
</dbReference>
<evidence type="ECO:0000256" key="4">
    <source>
        <dbReference type="ARBA" id="ARBA00022692"/>
    </source>
</evidence>
<evidence type="ECO:0000256" key="2">
    <source>
        <dbReference type="ARBA" id="ARBA00006464"/>
    </source>
</evidence>
<comment type="caution">
    <text evidence="10">The sequence shown here is derived from an EMBL/GenBank/DDBJ whole genome shotgun (WGS) entry which is preliminary data.</text>
</comment>
<sequence>MRRVVANQAVLCTAFGLGEGALAAVVMLLPALLYHGLVLNVAAGDIPFGLYGIYSAVVGVLYGAFSAVSANQFLDRAQPPHTTLVQSVLSWTGAFAIALFGAFFIGVADDLSRVSLIAAFVLGVPALLLARTIAYAAVTTRIKAGRLQFQKVAVVGTRSDTVRFLVNGNLWKTGYRLAGTLYLEDTVDAQGAFQLSAVVDFAQHWVSHGAEFIVFVGEIGDIDGLERLTNELKRFAINVVSVPATDNVSFKFLDVVPLGPNNALRSLRKPMSDGAVLMKRLFDIAGAGFGLTLLSPLFAVVALLIKLDSPGPVFFRQERRGFNGRTFHIWKFRSMTVTESGRKMTQAKVGDKRITKIGAFIRRTSIDELPQLINVLSGEMSLVGPRPHALVHDDELGEQVASYAHRQRIKPGISGWAQVNGYRGETTTFEQIEGRTRHDLYYIDNWSIFLDCWIIVLTVFSSKTRRNAV</sequence>
<evidence type="ECO:0000256" key="8">
    <source>
        <dbReference type="SAM" id="Phobius"/>
    </source>
</evidence>
<keyword evidence="6 8" id="KW-0472">Membrane</keyword>
<feature type="transmembrane region" description="Helical" evidence="8">
    <location>
        <begin position="47"/>
        <end position="68"/>
    </location>
</feature>
<reference evidence="10 11" key="1">
    <citation type="journal article" date="2015" name="Genome Announc.">
        <title>Genome Assemblies of Three Soil-Associated Devosia species: D. insulae, D. limi, and D. soli.</title>
        <authorList>
            <person name="Hassan Y.I."/>
            <person name="Lepp D."/>
            <person name="Zhou T."/>
        </authorList>
    </citation>
    <scope>NUCLEOTIDE SEQUENCE [LARGE SCALE GENOMIC DNA]</scope>
    <source>
        <strain evidence="10 11">DS-56</strain>
    </source>
</reference>
<dbReference type="GO" id="GO:0016020">
    <property type="term" value="C:membrane"/>
    <property type="evidence" value="ECO:0007669"/>
    <property type="project" value="UniProtKB-SubCell"/>
</dbReference>